<evidence type="ECO:0000313" key="2">
    <source>
        <dbReference type="EMBL" id="QEK12708.1"/>
    </source>
</evidence>
<dbReference type="PROSITE" id="PS51750">
    <property type="entry name" value="BRO_N"/>
    <property type="match status" value="1"/>
</dbReference>
<accession>A0A5C0SHM4</accession>
<dbReference type="KEGG" id="crs:FQB35_10395"/>
<dbReference type="PANTHER" id="PTHR36180">
    <property type="entry name" value="DNA-BINDING PROTEIN-RELATED-RELATED"/>
    <property type="match status" value="1"/>
</dbReference>
<organism evidence="2 3">
    <name type="scientific">Crassaminicella thermophila</name>
    <dbReference type="NCBI Taxonomy" id="2599308"/>
    <lineage>
        <taxon>Bacteria</taxon>
        <taxon>Bacillati</taxon>
        <taxon>Bacillota</taxon>
        <taxon>Clostridia</taxon>
        <taxon>Eubacteriales</taxon>
        <taxon>Clostridiaceae</taxon>
        <taxon>Crassaminicella</taxon>
    </lineage>
</organism>
<sequence length="249" mass="28279">MNELKVFTNEQFGKVRTLMINNEPYFVGNDIAKILDYKEPHKAIVRHVDEEDRTKHPIPTNGGIQETWIINESGLYSLILSSKLPTAKKFKRWVTSEVLPSIRKEGAYITNNANPEMLRDKADEIESLTTLNETAKIMLPVLDKAGLKPQYQALALKQIYRKAGIDLPIEELKADKEIFDLESIAKVVGIYSKTNKPHGQAIKAILENIEIGDNEKKKQFLFEKNGHMGTTTQYTKKLLLIKVKTMVIG</sequence>
<keyword evidence="3" id="KW-1185">Reference proteome</keyword>
<dbReference type="PANTHER" id="PTHR36180:SF2">
    <property type="entry name" value="BRO FAMILY PROTEIN"/>
    <property type="match status" value="1"/>
</dbReference>
<reference evidence="2 3" key="1">
    <citation type="submission" date="2019-07" db="EMBL/GenBank/DDBJ databases">
        <title>Complete genome of Crassaminicella thermophila SY095.</title>
        <authorList>
            <person name="Li X."/>
        </authorList>
    </citation>
    <scope>NUCLEOTIDE SEQUENCE [LARGE SCALE GENOMIC DNA]</scope>
    <source>
        <strain evidence="2 3">SY095</strain>
    </source>
</reference>
<evidence type="ECO:0000313" key="3">
    <source>
        <dbReference type="Proteomes" id="UP000324646"/>
    </source>
</evidence>
<dbReference type="OrthoDB" id="9812611at2"/>
<proteinExistence type="predicted"/>
<feature type="domain" description="Bro-N" evidence="1">
    <location>
        <begin position="1"/>
        <end position="106"/>
    </location>
</feature>
<dbReference type="SMART" id="SM01040">
    <property type="entry name" value="Bro-N"/>
    <property type="match status" value="1"/>
</dbReference>
<evidence type="ECO:0000259" key="1">
    <source>
        <dbReference type="PROSITE" id="PS51750"/>
    </source>
</evidence>
<dbReference type="Pfam" id="PF02498">
    <property type="entry name" value="Bro-N"/>
    <property type="match status" value="1"/>
</dbReference>
<dbReference type="EMBL" id="CP042243">
    <property type="protein sequence ID" value="QEK12708.1"/>
    <property type="molecule type" value="Genomic_DNA"/>
</dbReference>
<gene>
    <name evidence="2" type="ORF">FQB35_10395</name>
</gene>
<dbReference type="Proteomes" id="UP000324646">
    <property type="component" value="Chromosome"/>
</dbReference>
<dbReference type="AlphaFoldDB" id="A0A5C0SHM4"/>
<name>A0A5C0SHM4_CRATE</name>
<protein>
    <recommendedName>
        <fullName evidence="1">Bro-N domain-containing protein</fullName>
    </recommendedName>
</protein>
<dbReference type="RefSeq" id="WP_148809854.1">
    <property type="nucleotide sequence ID" value="NZ_CP042243.1"/>
</dbReference>
<dbReference type="InterPro" id="IPR003497">
    <property type="entry name" value="BRO_N_domain"/>
</dbReference>